<dbReference type="InterPro" id="IPR000924">
    <property type="entry name" value="Glu/Gln-tRNA-synth"/>
</dbReference>
<keyword evidence="7 10" id="KW-0067">ATP-binding</keyword>
<dbReference type="Proteomes" id="UP000243065">
    <property type="component" value="Unassembled WGS sequence"/>
</dbReference>
<dbReference type="Pfam" id="PF00749">
    <property type="entry name" value="tRNA-synt_1c"/>
    <property type="match status" value="1"/>
</dbReference>
<dbReference type="EMBL" id="CZVU01000037">
    <property type="protein sequence ID" value="CUT01534.1"/>
    <property type="molecule type" value="Genomic_DNA"/>
</dbReference>
<dbReference type="PANTHER" id="PTHR43311:SF2">
    <property type="entry name" value="GLUTAMATE--TRNA LIGASE, MITOCHONDRIAL-RELATED"/>
    <property type="match status" value="1"/>
</dbReference>
<dbReference type="InterPro" id="IPR004527">
    <property type="entry name" value="Glu-tRNA-ligase_bac/mito"/>
</dbReference>
<evidence type="ECO:0000256" key="3">
    <source>
        <dbReference type="ARBA" id="ARBA00011245"/>
    </source>
</evidence>
<dbReference type="InterPro" id="IPR014729">
    <property type="entry name" value="Rossmann-like_a/b/a_fold"/>
</dbReference>
<dbReference type="NCBIfam" id="TIGR00464">
    <property type="entry name" value="gltX_bact"/>
    <property type="match status" value="1"/>
</dbReference>
<feature type="short sequence motif" description="'HIGH' region" evidence="10">
    <location>
        <begin position="9"/>
        <end position="19"/>
    </location>
</feature>
<dbReference type="GO" id="GO:0004818">
    <property type="term" value="F:glutamate-tRNA ligase activity"/>
    <property type="evidence" value="ECO:0007669"/>
    <property type="project" value="UniProtKB-UniRule"/>
</dbReference>
<evidence type="ECO:0000256" key="4">
    <source>
        <dbReference type="ARBA" id="ARBA00022490"/>
    </source>
</evidence>
<dbReference type="OrthoDB" id="9807503at2"/>
<dbReference type="Pfam" id="PF19269">
    <property type="entry name" value="Anticodon_2"/>
    <property type="match status" value="1"/>
</dbReference>
<evidence type="ECO:0000256" key="5">
    <source>
        <dbReference type="ARBA" id="ARBA00022598"/>
    </source>
</evidence>
<keyword evidence="5 10" id="KW-0436">Ligase</keyword>
<dbReference type="InterPro" id="IPR020058">
    <property type="entry name" value="Glu/Gln-tRNA-synth_Ib_cat-dom"/>
</dbReference>
<comment type="caution">
    <text evidence="10">Lacks conserved residue(s) required for the propagation of feature annotation.</text>
</comment>
<dbReference type="InterPro" id="IPR001412">
    <property type="entry name" value="aa-tRNA-synth_I_CS"/>
</dbReference>
<dbReference type="FunFam" id="3.40.50.620:FF:000007">
    <property type="entry name" value="Glutamate--tRNA ligase"/>
    <property type="match status" value="1"/>
</dbReference>
<feature type="domain" description="Glutamyl/glutaminyl-tRNA synthetase class Ib catalytic" evidence="11">
    <location>
        <begin position="3"/>
        <end position="310"/>
    </location>
</feature>
<feature type="binding site" evidence="10">
    <location>
        <position position="244"/>
    </location>
    <ligand>
        <name>ATP</name>
        <dbReference type="ChEBI" id="CHEBI:30616"/>
    </ligand>
</feature>
<evidence type="ECO:0000256" key="10">
    <source>
        <dbReference type="HAMAP-Rule" id="MF_00022"/>
    </source>
</evidence>
<dbReference type="InterPro" id="IPR049940">
    <property type="entry name" value="GluQ/Sye"/>
</dbReference>
<dbReference type="SUPFAM" id="SSF52374">
    <property type="entry name" value="Nucleotidylyl transferase"/>
    <property type="match status" value="1"/>
</dbReference>
<dbReference type="GO" id="GO:0005524">
    <property type="term" value="F:ATP binding"/>
    <property type="evidence" value="ECO:0007669"/>
    <property type="project" value="UniProtKB-UniRule"/>
</dbReference>
<gene>
    <name evidence="10" type="primary">gltX</name>
    <name evidence="13" type="ORF">JGI24_00958</name>
</gene>
<evidence type="ECO:0000256" key="1">
    <source>
        <dbReference type="ARBA" id="ARBA00004496"/>
    </source>
</evidence>
<dbReference type="GO" id="GO:0008270">
    <property type="term" value="F:zinc ion binding"/>
    <property type="evidence" value="ECO:0007669"/>
    <property type="project" value="InterPro"/>
</dbReference>
<dbReference type="InterPro" id="IPR008925">
    <property type="entry name" value="aa_tRNA-synth_I_cd-bd_sf"/>
</dbReference>
<dbReference type="PRINTS" id="PR00987">
    <property type="entry name" value="TRNASYNTHGLU"/>
</dbReference>
<feature type="short sequence motif" description="'KMSKS' region" evidence="10">
    <location>
        <begin position="241"/>
        <end position="245"/>
    </location>
</feature>
<dbReference type="HAMAP" id="MF_00022">
    <property type="entry name" value="Glu_tRNA_synth_type1"/>
    <property type="match status" value="1"/>
</dbReference>
<comment type="subcellular location">
    <subcellularLocation>
        <location evidence="1 10">Cytoplasm</location>
    </subcellularLocation>
</comment>
<comment type="catalytic activity">
    <reaction evidence="10">
        <text>tRNA(Glu) + L-glutamate + ATP = L-glutamyl-tRNA(Glu) + AMP + diphosphate</text>
        <dbReference type="Rhea" id="RHEA:23540"/>
        <dbReference type="Rhea" id="RHEA-COMP:9663"/>
        <dbReference type="Rhea" id="RHEA-COMP:9680"/>
        <dbReference type="ChEBI" id="CHEBI:29985"/>
        <dbReference type="ChEBI" id="CHEBI:30616"/>
        <dbReference type="ChEBI" id="CHEBI:33019"/>
        <dbReference type="ChEBI" id="CHEBI:78442"/>
        <dbReference type="ChEBI" id="CHEBI:78520"/>
        <dbReference type="ChEBI" id="CHEBI:456215"/>
        <dbReference type="EC" id="6.1.1.17"/>
    </reaction>
</comment>
<evidence type="ECO:0000313" key="14">
    <source>
        <dbReference type="Proteomes" id="UP000243065"/>
    </source>
</evidence>
<evidence type="ECO:0000256" key="6">
    <source>
        <dbReference type="ARBA" id="ARBA00022741"/>
    </source>
</evidence>
<dbReference type="AlphaFoldDB" id="A0A656D8U6"/>
<comment type="similarity">
    <text evidence="2 10">Belongs to the class-I aminoacyl-tRNA synthetase family. Glutamate--tRNA ligase type 1 subfamily.</text>
</comment>
<evidence type="ECO:0000259" key="12">
    <source>
        <dbReference type="Pfam" id="PF19269"/>
    </source>
</evidence>
<evidence type="ECO:0000256" key="9">
    <source>
        <dbReference type="ARBA" id="ARBA00023146"/>
    </source>
</evidence>
<dbReference type="EC" id="6.1.1.17" evidence="10"/>
<dbReference type="Gene3D" id="1.10.10.350">
    <property type="match status" value="1"/>
</dbReference>
<evidence type="ECO:0000256" key="7">
    <source>
        <dbReference type="ARBA" id="ARBA00022840"/>
    </source>
</evidence>
<keyword evidence="14" id="KW-1185">Reference proteome</keyword>
<dbReference type="GO" id="GO:0000049">
    <property type="term" value="F:tRNA binding"/>
    <property type="evidence" value="ECO:0007669"/>
    <property type="project" value="InterPro"/>
</dbReference>
<dbReference type="InterPro" id="IPR020751">
    <property type="entry name" value="aa-tRNA-synth_I_codon-bd_sub2"/>
</dbReference>
<evidence type="ECO:0000256" key="2">
    <source>
        <dbReference type="ARBA" id="ARBA00007894"/>
    </source>
</evidence>
<sequence length="478" mass="56363">MKTKTRFAPSPTGHLHIGGARTAIFNWLYSRKNKGYFYLRIEDTDKERSSEEMVQSIIDGLKWLGIDWDDEIYFQSHHINEHISACYELVKRGYAYFCYCTEEELEAKRKEAEENRVPYKYDRKCLYLSEQEKLKYEREGRSRTIRFKVPEGETVFWDVVHGEIRFKNSEIDDFIILRSDNTPVYNMAVVVDDHNMEITHVIRGDDHISNTPKQILIYQALGWDIPVFAHVPLILGPDKKRLSKRHGATAVIEYRDKGFLPDAMFNYLCLLGWSPGDNREIMSLNELIEAFDITKIQRKSAIFDQAKLEWMNSEYIRKKENIELLKFVKPFVERYGYKFDDETYLLKVISLMKDRVKTIEDFITFGRYFFEDPSNYDSEGIEKYWKFNTDELLIEFTERLTKIDDFTASILERELRSFANEKGIKASELIHPIRLAITGMRVSPGLFDVMETLGKETTIRRIKTALERIPVKRATHES</sequence>
<evidence type="ECO:0000259" key="11">
    <source>
        <dbReference type="Pfam" id="PF00749"/>
    </source>
</evidence>
<dbReference type="CDD" id="cd00808">
    <property type="entry name" value="GluRS_core"/>
    <property type="match status" value="1"/>
</dbReference>
<keyword evidence="4 10" id="KW-0963">Cytoplasm</keyword>
<feature type="domain" description="Aminoacyl-tRNA synthetase class I anticodon-binding" evidence="12">
    <location>
        <begin position="324"/>
        <end position="466"/>
    </location>
</feature>
<dbReference type="InterPro" id="IPR033910">
    <property type="entry name" value="GluRS_core"/>
</dbReference>
<organism evidence="13 14">
    <name type="scientific">Kryptobacter tengchongensis</name>
    <dbReference type="NCBI Taxonomy" id="1643429"/>
    <lineage>
        <taxon>Bacteria</taxon>
        <taxon>Pseudomonadati</taxon>
        <taxon>Candidatus Kryptoniota</taxon>
        <taxon>Candidatus Kryptobacter</taxon>
    </lineage>
</organism>
<evidence type="ECO:0000256" key="8">
    <source>
        <dbReference type="ARBA" id="ARBA00022917"/>
    </source>
</evidence>
<dbReference type="GO" id="GO:0005829">
    <property type="term" value="C:cytosol"/>
    <property type="evidence" value="ECO:0007669"/>
    <property type="project" value="TreeGrafter"/>
</dbReference>
<proteinExistence type="inferred from homology"/>
<dbReference type="Gene3D" id="1.10.8.70">
    <property type="entry name" value="Glutamate-tRNA synthetase, class I, anticodon-binding domain 1"/>
    <property type="match status" value="1"/>
</dbReference>
<keyword evidence="9 10" id="KW-0030">Aminoacyl-tRNA synthetase</keyword>
<evidence type="ECO:0000313" key="13">
    <source>
        <dbReference type="EMBL" id="CUT01534.1"/>
    </source>
</evidence>
<dbReference type="SUPFAM" id="SSF48163">
    <property type="entry name" value="An anticodon-binding domain of class I aminoacyl-tRNA synthetases"/>
    <property type="match status" value="1"/>
</dbReference>
<comment type="function">
    <text evidence="10">Catalyzes the attachment of glutamate to tRNA(Glu) in a two-step reaction: glutamate is first activated by ATP to form Glu-AMP and then transferred to the acceptor end of tRNA(Glu).</text>
</comment>
<dbReference type="InterPro" id="IPR045462">
    <property type="entry name" value="aa-tRNA-synth_I_cd-bd"/>
</dbReference>
<keyword evidence="6 10" id="KW-0547">Nucleotide-binding</keyword>
<reference evidence="13 14" key="1">
    <citation type="submission" date="2015-11" db="EMBL/GenBank/DDBJ databases">
        <authorList>
            <person name="Varghese N."/>
        </authorList>
    </citation>
    <scope>NUCLEOTIDE SEQUENCE [LARGE SCALE GENOMIC DNA]</scope>
    <source>
        <strain evidence="13 14">JGI-24</strain>
    </source>
</reference>
<dbReference type="GO" id="GO:0006424">
    <property type="term" value="P:glutamyl-tRNA aminoacylation"/>
    <property type="evidence" value="ECO:0007669"/>
    <property type="project" value="UniProtKB-UniRule"/>
</dbReference>
<dbReference type="PROSITE" id="PS00178">
    <property type="entry name" value="AA_TRNA_LIGASE_I"/>
    <property type="match status" value="1"/>
</dbReference>
<comment type="subunit">
    <text evidence="3 10">Monomer.</text>
</comment>
<dbReference type="Gene3D" id="3.40.50.620">
    <property type="entry name" value="HUPs"/>
    <property type="match status" value="1"/>
</dbReference>
<name>A0A656D8U6_KRYT1</name>
<accession>A0A656D8U6</accession>
<dbReference type="PANTHER" id="PTHR43311">
    <property type="entry name" value="GLUTAMATE--TRNA LIGASE"/>
    <property type="match status" value="1"/>
</dbReference>
<dbReference type="RefSeq" id="WP_072150372.1">
    <property type="nucleotide sequence ID" value="NZ_CZVH01000065.1"/>
</dbReference>
<protein>
    <recommendedName>
        <fullName evidence="10">Glutamate--tRNA ligase</fullName>
        <ecNumber evidence="10">6.1.1.17</ecNumber>
    </recommendedName>
    <alternativeName>
        <fullName evidence="10">Glutamyl-tRNA synthetase</fullName>
        <shortName evidence="10">GluRS</shortName>
    </alternativeName>
</protein>
<dbReference type="InterPro" id="IPR020752">
    <property type="entry name" value="Glu-tRNA-synth_I_codon-bd_sub1"/>
</dbReference>
<keyword evidence="8 10" id="KW-0648">Protein biosynthesis</keyword>